<dbReference type="GO" id="GO:0005737">
    <property type="term" value="C:cytoplasm"/>
    <property type="evidence" value="ECO:0007669"/>
    <property type="project" value="UniProtKB-SubCell"/>
</dbReference>
<dbReference type="Proteomes" id="UP001152797">
    <property type="component" value="Unassembled WGS sequence"/>
</dbReference>
<reference evidence="13" key="1">
    <citation type="submission" date="2022-10" db="EMBL/GenBank/DDBJ databases">
        <authorList>
            <person name="Chen Y."/>
            <person name="Dougan E. K."/>
            <person name="Chan C."/>
            <person name="Rhodes N."/>
            <person name="Thang M."/>
        </authorList>
    </citation>
    <scope>NUCLEOTIDE SEQUENCE</scope>
</reference>
<keyword evidence="7" id="KW-0251">Elongation factor</keyword>
<dbReference type="SUPFAM" id="SSF52540">
    <property type="entry name" value="P-loop containing nucleoside triphosphate hydrolases"/>
    <property type="match status" value="2"/>
</dbReference>
<name>A0A9P1BGD3_9DINO</name>
<evidence type="ECO:0000256" key="9">
    <source>
        <dbReference type="ARBA" id="ARBA00022917"/>
    </source>
</evidence>
<feature type="region of interest" description="Disordered" evidence="11">
    <location>
        <begin position="1568"/>
        <end position="1589"/>
    </location>
</feature>
<evidence type="ECO:0000256" key="7">
    <source>
        <dbReference type="ARBA" id="ARBA00022768"/>
    </source>
</evidence>
<comment type="similarity">
    <text evidence="3">Belongs to the ABC transporter superfamily. ABCF family. EF3 subfamily.</text>
</comment>
<accession>A0A9P1BGD3</accession>
<dbReference type="Gene3D" id="1.25.10.10">
    <property type="entry name" value="Leucine-rich Repeat Variant"/>
    <property type="match status" value="2"/>
</dbReference>
<dbReference type="Gene3D" id="2.40.50.990">
    <property type="match status" value="1"/>
</dbReference>
<dbReference type="Gene3D" id="3.40.50.300">
    <property type="entry name" value="P-loop containing nucleotide triphosphate hydrolases"/>
    <property type="match status" value="3"/>
</dbReference>
<evidence type="ECO:0000256" key="11">
    <source>
        <dbReference type="SAM" id="MobiDB-lite"/>
    </source>
</evidence>
<comment type="catalytic activity">
    <reaction evidence="10">
        <text>ATP + H2O = ADP + phosphate + H(+)</text>
        <dbReference type="Rhea" id="RHEA:13065"/>
        <dbReference type="ChEBI" id="CHEBI:15377"/>
        <dbReference type="ChEBI" id="CHEBI:15378"/>
        <dbReference type="ChEBI" id="CHEBI:30616"/>
        <dbReference type="ChEBI" id="CHEBI:43474"/>
        <dbReference type="ChEBI" id="CHEBI:456216"/>
    </reaction>
</comment>
<dbReference type="CDD" id="cd03221">
    <property type="entry name" value="ABCF_EF-3"/>
    <property type="match status" value="1"/>
</dbReference>
<evidence type="ECO:0000256" key="6">
    <source>
        <dbReference type="ARBA" id="ARBA00022741"/>
    </source>
</evidence>
<keyword evidence="8" id="KW-0067">ATP-binding</keyword>
<evidence type="ECO:0000256" key="1">
    <source>
        <dbReference type="ARBA" id="ARBA00004496"/>
    </source>
</evidence>
<comment type="subcellular location">
    <subcellularLocation>
        <location evidence="1">Cytoplasm</location>
    </subcellularLocation>
</comment>
<organism evidence="13">
    <name type="scientific">Cladocopium goreaui</name>
    <dbReference type="NCBI Taxonomy" id="2562237"/>
    <lineage>
        <taxon>Eukaryota</taxon>
        <taxon>Sar</taxon>
        <taxon>Alveolata</taxon>
        <taxon>Dinophyceae</taxon>
        <taxon>Suessiales</taxon>
        <taxon>Symbiodiniaceae</taxon>
        <taxon>Cladocopium</taxon>
    </lineage>
</organism>
<dbReference type="Pfam" id="PF24987">
    <property type="entry name" value="HEAT_EF3_N"/>
    <property type="match status" value="1"/>
</dbReference>
<dbReference type="SUPFAM" id="SSF48371">
    <property type="entry name" value="ARM repeat"/>
    <property type="match status" value="1"/>
</dbReference>
<dbReference type="GO" id="GO:0005524">
    <property type="term" value="F:ATP binding"/>
    <property type="evidence" value="ECO:0007669"/>
    <property type="project" value="UniProtKB-KW"/>
</dbReference>
<sequence>MAKLTDALKEAAELGCADEKSFSSSCTAVLTKLKRGFAEVKKAPELLDEVPAEISAWPFFLRVCEKASFAKQAWEGTAVLLQDSRWRATFAQQEQKLSLNLWKAGQRDVPLVLELLKRLPEAGDFFPLEQVPGMDPALCTALLDFFQENENTEAEALSAALVERAGEVEVKRKVVAPESKSAVGKDANLPVYVCEVDFVSVSRKLCPPGRSAGALSSGSAWGLPPLPALHGAQQLLNLADVLIQKLSPSAIFCGCFAKLERYYTRVSKSNACGAGIRDVMHFTAVLPEVDVKYVMEALTNPGYTNWNPSLHGVMFRRHRRIPLDANLKDTFTLEELKVKGGYNHLEQSKDTIDVAAQVSELMVPKVVEKAAGRRYTSDYIAIRYDCKANRGFSIATSVGTEAVAKAAGVRKMQDLCLTSLMVAPDIGSNDTMAAQLQERFELPCCRKQVLMFGFTDIARAEGELLSMGARIAPQEGGPANVPAGRPGPSFARAERLLALHWRWVCAEEFCFFGDMSRFEAAAKKAATTAGVTTAAPKPKAAASKAAAALKPGGLHAKPKAAAAKLDTLEDKRKFVKMWEMKIDDKDCEVQAEANKKAKKDLETALKKLQTDETYVKVKEEIKDMELQGKRDAERAALEQNHAKTDAKAAAPKAAKSAAPVALEASEAVLEDLTSQLQSTGKDAASAKAAALASLENLSSASAFVLPQLPTLIDLFADSKLGAPAQKAAKAIVSHIQPKGHGIASEVLPTLLHGMQDKRWKVKAACIDVLLPCLHQMFDATPAQLAESLPQILSRLAEAALEVRAEIRSATNAVLREIGNLVASPEIKKLSQDLVTALAEPTNQKHTQDVLARMGNQTFMSLIDAASLSLLMPIVVRGLREREPASKKWSAQIFGSTSQLVQNVDFIKPYLPMVAPMLEQALFDPVSEVKREAAKTFGVMEQVLPEYSQRKLLPWLFGKLRTGEQGEQMGAALALAETLLKMDKDLAASFTGELQAGATDSHWPVRRGFLELMDTMPQAMKMDFVPYIESLFPAMLMGITGDKDQNEDPGHRAALALVQRFGDLCPHSLLDGFEGAYCCLLQNDSPEEAARNSVTREKTVVLLGKVAEKILEHKKFGQDLLTTEDCSNKATRERVLLLIFLARYDGDASVKRVANGLWKTAGGAPKVQKAIMPSMTKFLQRLRSGERGPAAQKLALEVIDQLVKSGDMDALEGEVPEVKRWSFPPSLDRAPEGTLAALVVHGQEPQAEAEEAVNGQKHMDAASAASKAREVINSNKHLSKLVPCVRQHLAAIAASIVVEGQKNKHFNGRKQMATMTEDFTTALTLSKEVGEAPSLNDLPSISEAVVRAVMGDSFDAHADGQDEDDEILLRVENLLLMYGAGHLLLKDTTLEMRKNCRYGVVGHNGAGKTTLMKEIAAHRIVGMPPDLKCVHVDDSKLGEMSKSYLNVGFDEAKLNDPVSELSTGWRMRLTLAVSMLKHADLVLLDEPTNHLDEESVRWLSDYILSITSSSVMVISHEPKFLNKICTHVVAYVDKKLEYTEGNFDIFAQKKGLSREQIDAMLSGNLSFDTKNGEEEDGEGDAPKVAAPVTGPPKLTFPIPGSMEGVKTGSKSVLEVKHVSFRYSKDKEYLLQDCCGKLSLSSRVAICGRNGCGKSTLMTLLCSELTPSENKDGSHGEVWRHHNLRLAYMKQDHLKALGPFFDTSPFVYITERFKEGYDGDLQRRLIEPEDEEEASRRKELAKQHGKYGNEVAELISRTKVGNHLAYEVRWAGLDDPKQNTVEPISKLKAMGLDKVIIACDERIAAKAAGLDQRPLTRREIVRHCEAFGIDEEMCCNRQIRGFSAGQKVRLSLAAIFWTKPHFIALDEPTNYLDVETVDALGKALTTFRGGIIMIEPKSDFVERICNERWQIEDGKMKVEKLNNGVKRQA</sequence>
<dbReference type="InterPro" id="IPR017871">
    <property type="entry name" value="ABC_transporter-like_CS"/>
</dbReference>
<feature type="domain" description="ABC transporter" evidence="12">
    <location>
        <begin position="1368"/>
        <end position="1564"/>
    </location>
</feature>
<dbReference type="Pfam" id="PF24984">
    <property type="entry name" value="HEAT_EF3_GNC1"/>
    <property type="match status" value="1"/>
</dbReference>
<evidence type="ECO:0000313" key="14">
    <source>
        <dbReference type="EMBL" id="CAL4760296.1"/>
    </source>
</evidence>
<dbReference type="PANTHER" id="PTHR19211">
    <property type="entry name" value="ATP-BINDING TRANSPORT PROTEIN-RELATED"/>
    <property type="match status" value="1"/>
</dbReference>
<evidence type="ECO:0000256" key="4">
    <source>
        <dbReference type="ARBA" id="ARBA00022490"/>
    </source>
</evidence>
<dbReference type="GO" id="GO:0016887">
    <property type="term" value="F:ATP hydrolysis activity"/>
    <property type="evidence" value="ECO:0007669"/>
    <property type="project" value="InterPro"/>
</dbReference>
<evidence type="ECO:0000256" key="3">
    <source>
        <dbReference type="ARBA" id="ARBA00011054"/>
    </source>
</evidence>
<dbReference type="InterPro" id="IPR003439">
    <property type="entry name" value="ABC_transporter-like_ATP-bd"/>
</dbReference>
<dbReference type="OrthoDB" id="2110130at2759"/>
<proteinExistence type="inferred from homology"/>
<evidence type="ECO:0000256" key="8">
    <source>
        <dbReference type="ARBA" id="ARBA00022840"/>
    </source>
</evidence>
<reference evidence="14 15" key="2">
    <citation type="submission" date="2024-05" db="EMBL/GenBank/DDBJ databases">
        <authorList>
            <person name="Chen Y."/>
            <person name="Shah S."/>
            <person name="Dougan E. K."/>
            <person name="Thang M."/>
            <person name="Chan C."/>
        </authorList>
    </citation>
    <scope>NUCLEOTIDE SEQUENCE [LARGE SCALE GENOMIC DNA]</scope>
</reference>
<dbReference type="SMART" id="SM00382">
    <property type="entry name" value="AAA"/>
    <property type="match status" value="2"/>
</dbReference>
<dbReference type="InterPro" id="IPR011989">
    <property type="entry name" value="ARM-like"/>
</dbReference>
<evidence type="ECO:0000313" key="15">
    <source>
        <dbReference type="Proteomes" id="UP001152797"/>
    </source>
</evidence>
<keyword evidence="4" id="KW-0963">Cytoplasm</keyword>
<comment type="caution">
    <text evidence="13">The sequence shown here is derived from an EMBL/GenBank/DDBJ whole genome shotgun (WGS) entry which is preliminary data.</text>
</comment>
<dbReference type="EMBL" id="CAMXCT010000047">
    <property type="protein sequence ID" value="CAI3972984.1"/>
    <property type="molecule type" value="Genomic_DNA"/>
</dbReference>
<gene>
    <name evidence="13" type="ORF">C1SCF055_LOCUS1515</name>
</gene>
<dbReference type="InterPro" id="IPR050611">
    <property type="entry name" value="ABCF"/>
</dbReference>
<dbReference type="InterPro" id="IPR047038">
    <property type="entry name" value="eEF3_chromodomain-like_sf"/>
</dbReference>
<dbReference type="PROSITE" id="PS00211">
    <property type="entry name" value="ABC_TRANSPORTER_1"/>
    <property type="match status" value="1"/>
</dbReference>
<keyword evidence="5" id="KW-0677">Repeat</keyword>
<dbReference type="PANTHER" id="PTHR19211:SF5">
    <property type="entry name" value="ELONGATION FACTOR 3A-RELATED"/>
    <property type="match status" value="1"/>
</dbReference>
<dbReference type="InterPro" id="IPR027417">
    <property type="entry name" value="P-loop_NTPase"/>
</dbReference>
<evidence type="ECO:0000256" key="10">
    <source>
        <dbReference type="ARBA" id="ARBA00049360"/>
    </source>
</evidence>
<dbReference type="PROSITE" id="PS50893">
    <property type="entry name" value="ABC_TRANSPORTER_2"/>
    <property type="match status" value="1"/>
</dbReference>
<evidence type="ECO:0000256" key="5">
    <source>
        <dbReference type="ARBA" id="ARBA00022737"/>
    </source>
</evidence>
<comment type="pathway">
    <text evidence="2">Protein biosynthesis; polypeptide chain elongation.</text>
</comment>
<evidence type="ECO:0000259" key="12">
    <source>
        <dbReference type="PROSITE" id="PS50893"/>
    </source>
</evidence>
<evidence type="ECO:0000313" key="13">
    <source>
        <dbReference type="EMBL" id="CAI3972984.1"/>
    </source>
</evidence>
<keyword evidence="9" id="KW-0648">Protein biosynthesis</keyword>
<dbReference type="InterPro" id="IPR016024">
    <property type="entry name" value="ARM-type_fold"/>
</dbReference>
<dbReference type="Pfam" id="PF00005">
    <property type="entry name" value="ABC_tran"/>
    <property type="match status" value="2"/>
</dbReference>
<dbReference type="EMBL" id="CAMXCT020000047">
    <property type="protein sequence ID" value="CAL1126359.1"/>
    <property type="molecule type" value="Genomic_DNA"/>
</dbReference>
<keyword evidence="15" id="KW-1185">Reference proteome</keyword>
<dbReference type="EMBL" id="CAMXCT030000047">
    <property type="protein sequence ID" value="CAL4760296.1"/>
    <property type="molecule type" value="Genomic_DNA"/>
</dbReference>
<keyword evidence="6" id="KW-0547">Nucleotide-binding</keyword>
<dbReference type="InterPro" id="IPR003593">
    <property type="entry name" value="AAA+_ATPase"/>
</dbReference>
<evidence type="ECO:0000256" key="2">
    <source>
        <dbReference type="ARBA" id="ARBA00004815"/>
    </source>
</evidence>
<protein>
    <recommendedName>
        <fullName evidence="12">ABC transporter domain-containing protein</fullName>
    </recommendedName>
</protein>